<comment type="caution">
    <text evidence="1">The sequence shown here is derived from an EMBL/GenBank/DDBJ whole genome shotgun (WGS) entry which is preliminary data.</text>
</comment>
<evidence type="ECO:0000313" key="1">
    <source>
        <dbReference type="EMBL" id="RWS23050.1"/>
    </source>
</evidence>
<dbReference type="Proteomes" id="UP000288716">
    <property type="component" value="Unassembled WGS sequence"/>
</dbReference>
<dbReference type="Gene3D" id="3.30.450.30">
    <property type="entry name" value="Dynein light chain 2a, cytoplasmic"/>
    <property type="match status" value="1"/>
</dbReference>
<sequence>MSRQAKVDNHICAQFSCRLALIAGLDGTIWGKFEKDIPASATTEELKAICDAMRSNPGILSNLALQAVQKNCLTGLM</sequence>
<reference evidence="1 2" key="1">
    <citation type="journal article" date="2018" name="Gigascience">
        <title>Genomes of trombidid mites reveal novel predicted allergens and laterally-transferred genes associated with secondary metabolism.</title>
        <authorList>
            <person name="Dong X."/>
            <person name="Chaisiri K."/>
            <person name="Xia D."/>
            <person name="Armstrong S.D."/>
            <person name="Fang Y."/>
            <person name="Donnelly M.J."/>
            <person name="Kadowaki T."/>
            <person name="McGarry J.W."/>
            <person name="Darby A.C."/>
            <person name="Makepeace B.L."/>
        </authorList>
    </citation>
    <scope>NUCLEOTIDE SEQUENCE [LARGE SCALE GENOMIC DNA]</scope>
    <source>
        <strain evidence="1">UoL-UT</strain>
    </source>
</reference>
<evidence type="ECO:0000313" key="2">
    <source>
        <dbReference type="Proteomes" id="UP000288716"/>
    </source>
</evidence>
<proteinExistence type="predicted"/>
<organism evidence="1 2">
    <name type="scientific">Leptotrombidium deliense</name>
    <dbReference type="NCBI Taxonomy" id="299467"/>
    <lineage>
        <taxon>Eukaryota</taxon>
        <taxon>Metazoa</taxon>
        <taxon>Ecdysozoa</taxon>
        <taxon>Arthropoda</taxon>
        <taxon>Chelicerata</taxon>
        <taxon>Arachnida</taxon>
        <taxon>Acari</taxon>
        <taxon>Acariformes</taxon>
        <taxon>Trombidiformes</taxon>
        <taxon>Prostigmata</taxon>
        <taxon>Anystina</taxon>
        <taxon>Parasitengona</taxon>
        <taxon>Trombiculoidea</taxon>
        <taxon>Trombiculidae</taxon>
        <taxon>Leptotrombidium</taxon>
    </lineage>
</organism>
<dbReference type="VEuPathDB" id="VectorBase:LDEU008990"/>
<protein>
    <submittedName>
        <fullName evidence="1">Putative profilin allergen-like protein</fullName>
    </submittedName>
</protein>
<accession>A0A443S686</accession>
<dbReference type="STRING" id="299467.A0A443S686"/>
<dbReference type="OrthoDB" id="421374at2759"/>
<name>A0A443S686_9ACAR</name>
<gene>
    <name evidence="1" type="ORF">B4U80_13965</name>
</gene>
<keyword evidence="2" id="KW-1185">Reference proteome</keyword>
<dbReference type="SUPFAM" id="SSF55770">
    <property type="entry name" value="Profilin (actin-binding protein)"/>
    <property type="match status" value="1"/>
</dbReference>
<dbReference type="EMBL" id="NCKV01007239">
    <property type="protein sequence ID" value="RWS23050.1"/>
    <property type="molecule type" value="Genomic_DNA"/>
</dbReference>
<dbReference type="InterPro" id="IPR036140">
    <property type="entry name" value="PFN_sf"/>
</dbReference>
<dbReference type="AlphaFoldDB" id="A0A443S686"/>